<dbReference type="PROSITE" id="PS50181">
    <property type="entry name" value="FBOX"/>
    <property type="match status" value="1"/>
</dbReference>
<dbReference type="Pfam" id="PF00646">
    <property type="entry name" value="F-box"/>
    <property type="match status" value="1"/>
</dbReference>
<organism evidence="2 3">
    <name type="scientific">Somion occarium</name>
    <dbReference type="NCBI Taxonomy" id="3059160"/>
    <lineage>
        <taxon>Eukaryota</taxon>
        <taxon>Fungi</taxon>
        <taxon>Dikarya</taxon>
        <taxon>Basidiomycota</taxon>
        <taxon>Agaricomycotina</taxon>
        <taxon>Agaricomycetes</taxon>
        <taxon>Polyporales</taxon>
        <taxon>Cerrenaceae</taxon>
        <taxon>Somion</taxon>
    </lineage>
</organism>
<evidence type="ECO:0000313" key="3">
    <source>
        <dbReference type="Proteomes" id="UP001497453"/>
    </source>
</evidence>
<evidence type="ECO:0000313" key="2">
    <source>
        <dbReference type="EMBL" id="CAL1694130.1"/>
    </source>
</evidence>
<sequence>MPLPFRRRTLRGRRGSLRELPDMPLDILFEVFSHMEPFDLLNLTRTTKPFRELLLHRSAASFWKQARQNVANLPECPPFMSEPAFINLCFDSHCHKCLRPNIQNVIWAFRARYCRQCKSEMTVTILQARQILEEASPFHAYHDVRELLISETSGRGTFHSSDLHTLVDIWKGTGPEAQQEVCASQSELVKQVRYHAELCAWWQMDRKNVRSTELAELRDSRYVNIIVKLRELGWGELIDSSAYAVYRGLRKVHGVRQPKALTSRSWQTIREPVLRVMETIQSARSVSALSAVLPSRLRTLGDAMHSFRADIGLCFPGIQDFARMPEVRSILDVPGDIELSYRDFEALRPKLSGLVENWRSKKRQELRDILIKEIAAPPDGLNIFNLAVTLCYRCLRCSARLIYPGVLAHTCSSYRDLGELLPVVDYYISALDSQPLPWTRDTIKVETDVLRAVITARGRDPSTATIDDMDGLDALYRIQYDTPIVTWRAEAYGLLDNIDHGCYIRPSSPDVAAYAGIIPSELAAW</sequence>
<dbReference type="InterPro" id="IPR036047">
    <property type="entry name" value="F-box-like_dom_sf"/>
</dbReference>
<feature type="domain" description="F-box" evidence="1">
    <location>
        <begin position="17"/>
        <end position="66"/>
    </location>
</feature>
<keyword evidence="3" id="KW-1185">Reference proteome</keyword>
<dbReference type="InterPro" id="IPR001810">
    <property type="entry name" value="F-box_dom"/>
</dbReference>
<dbReference type="CDD" id="cd09917">
    <property type="entry name" value="F-box_SF"/>
    <property type="match status" value="1"/>
</dbReference>
<dbReference type="EMBL" id="OZ037944">
    <property type="protein sequence ID" value="CAL1694130.1"/>
    <property type="molecule type" value="Genomic_DNA"/>
</dbReference>
<protein>
    <recommendedName>
        <fullName evidence="1">F-box domain-containing protein</fullName>
    </recommendedName>
</protein>
<reference evidence="3" key="1">
    <citation type="submission" date="2024-04" db="EMBL/GenBank/DDBJ databases">
        <authorList>
            <person name="Shaw F."/>
            <person name="Minotto A."/>
        </authorList>
    </citation>
    <scope>NUCLEOTIDE SEQUENCE [LARGE SCALE GENOMIC DNA]</scope>
</reference>
<proteinExistence type="predicted"/>
<name>A0ABP1CEW0_9APHY</name>
<evidence type="ECO:0000259" key="1">
    <source>
        <dbReference type="PROSITE" id="PS50181"/>
    </source>
</evidence>
<accession>A0ABP1CEW0</accession>
<dbReference type="SUPFAM" id="SSF81383">
    <property type="entry name" value="F-box domain"/>
    <property type="match status" value="1"/>
</dbReference>
<gene>
    <name evidence="2" type="ORF">GFSPODELE1_LOCUS172</name>
</gene>
<dbReference type="Proteomes" id="UP001497453">
    <property type="component" value="Chromosome 1"/>
</dbReference>
<dbReference type="SMART" id="SM00256">
    <property type="entry name" value="FBOX"/>
    <property type="match status" value="1"/>
</dbReference>